<evidence type="ECO:0000259" key="3">
    <source>
        <dbReference type="Pfam" id="PF13403"/>
    </source>
</evidence>
<reference evidence="4" key="1">
    <citation type="submission" date="2022-05" db="EMBL/GenBank/DDBJ databases">
        <authorList>
            <person name="Park J.-S."/>
        </authorList>
    </citation>
    <scope>NUCLEOTIDE SEQUENCE</scope>
    <source>
        <strain evidence="4">2012CJ41-6</strain>
    </source>
</reference>
<dbReference type="InterPro" id="IPR050557">
    <property type="entry name" value="RTX_toxin/Mannuronan_C5-epim"/>
</dbReference>
<dbReference type="Pfam" id="PF13403">
    <property type="entry name" value="Hint_2"/>
    <property type="match status" value="1"/>
</dbReference>
<dbReference type="Gene3D" id="2.150.10.10">
    <property type="entry name" value="Serralysin-like metalloprotease, C-terminal"/>
    <property type="match status" value="1"/>
</dbReference>
<dbReference type="SUPFAM" id="SSF51120">
    <property type="entry name" value="beta-Roll"/>
    <property type="match status" value="1"/>
</dbReference>
<dbReference type="Proteomes" id="UP001203880">
    <property type="component" value="Unassembled WGS sequence"/>
</dbReference>
<sequence>MPVFLTLTNADINNASFWAGLDIGPNSTIDVSGVGNAFQITMTGSSITFTNTNTGAVTTYTNSDIASGSFSEFVEYTGNNNADNVSGSVGLNAGGYSGGRGNDTFTDDGSLGGAIDGGRGNDTLQGGVGDNNIIGGRGRDVLLGGSGNNILSGGIGRDTLFAEDGSGNLDGGAGRDEIHAGLNTSFVDGGANNDTLIVPKGSTVRPFFPGSTGGTVSLPGDLNSFTYQNIENVEIACFTEGTLIRTPEGEYVIEALQVGDLVETLDHGAQPIRWIGRRRIEGRGRHAPVRFATGTIGNDRPIRVSPQHRVLLSGWRCELLFHAPEVLCAARHLCDGDRIHAAPCDHITYVHLMFDRHEIVFCENAPLESFFAGEHILQADRACYDELVGLFPEIANGDPIAAARPFVRHAEGALLQARCVSGRTV</sequence>
<comment type="subcellular location">
    <subcellularLocation>
        <location evidence="1">Secreted</location>
    </subcellularLocation>
</comment>
<dbReference type="PANTHER" id="PTHR38340:SF1">
    <property type="entry name" value="S-LAYER PROTEIN"/>
    <property type="match status" value="1"/>
</dbReference>
<dbReference type="EMBL" id="JAMFMB010000014">
    <property type="protein sequence ID" value="MCL6284337.1"/>
    <property type="molecule type" value="Genomic_DNA"/>
</dbReference>
<protein>
    <submittedName>
        <fullName evidence="4">Hint domain-containing protein</fullName>
    </submittedName>
</protein>
<dbReference type="PANTHER" id="PTHR38340">
    <property type="entry name" value="S-LAYER PROTEIN"/>
    <property type="match status" value="1"/>
</dbReference>
<dbReference type="InterPro" id="IPR011049">
    <property type="entry name" value="Serralysin-like_metalloprot_C"/>
</dbReference>
<dbReference type="InterPro" id="IPR006141">
    <property type="entry name" value="Intein_N"/>
</dbReference>
<evidence type="ECO:0000256" key="1">
    <source>
        <dbReference type="ARBA" id="ARBA00004613"/>
    </source>
</evidence>
<dbReference type="PROSITE" id="PS50817">
    <property type="entry name" value="INTEIN_N_TER"/>
    <property type="match status" value="1"/>
</dbReference>
<gene>
    <name evidence="4" type="ORF">M3P21_12450</name>
</gene>
<comment type="caution">
    <text evidence="4">The sequence shown here is derived from an EMBL/GenBank/DDBJ whole genome shotgun (WGS) entry which is preliminary data.</text>
</comment>
<dbReference type="RefSeq" id="WP_249710355.1">
    <property type="nucleotide sequence ID" value="NZ_JAMFMB010000014.1"/>
</dbReference>
<dbReference type="InterPro" id="IPR036844">
    <property type="entry name" value="Hint_dom_sf"/>
</dbReference>
<dbReference type="InterPro" id="IPR028992">
    <property type="entry name" value="Hedgehog/Intein_dom"/>
</dbReference>
<evidence type="ECO:0000256" key="2">
    <source>
        <dbReference type="ARBA" id="ARBA00022525"/>
    </source>
</evidence>
<organism evidence="4 5">
    <name type="scientific">Ruegeria spongiae</name>
    <dbReference type="NCBI Taxonomy" id="2942209"/>
    <lineage>
        <taxon>Bacteria</taxon>
        <taxon>Pseudomonadati</taxon>
        <taxon>Pseudomonadota</taxon>
        <taxon>Alphaproteobacteria</taxon>
        <taxon>Rhodobacterales</taxon>
        <taxon>Roseobacteraceae</taxon>
        <taxon>Ruegeria</taxon>
    </lineage>
</organism>
<dbReference type="PRINTS" id="PR00313">
    <property type="entry name" value="CABNDNGRPT"/>
</dbReference>
<name>A0ABT0Q402_9RHOB</name>
<proteinExistence type="predicted"/>
<accession>A0ABT0Q402</accession>
<keyword evidence="5" id="KW-1185">Reference proteome</keyword>
<evidence type="ECO:0000313" key="4">
    <source>
        <dbReference type="EMBL" id="MCL6284337.1"/>
    </source>
</evidence>
<evidence type="ECO:0000313" key="5">
    <source>
        <dbReference type="Proteomes" id="UP001203880"/>
    </source>
</evidence>
<keyword evidence="2" id="KW-0964">Secreted</keyword>
<dbReference type="InterPro" id="IPR001343">
    <property type="entry name" value="Hemolysn_Ca-bd"/>
</dbReference>
<dbReference type="Gene3D" id="2.170.16.10">
    <property type="entry name" value="Hedgehog/Intein (Hint) domain"/>
    <property type="match status" value="1"/>
</dbReference>
<feature type="domain" description="Hedgehog/Intein (Hint)" evidence="3">
    <location>
        <begin position="237"/>
        <end position="373"/>
    </location>
</feature>
<dbReference type="Pfam" id="PF00353">
    <property type="entry name" value="HemolysinCabind"/>
    <property type="match status" value="1"/>
</dbReference>
<dbReference type="SUPFAM" id="SSF51294">
    <property type="entry name" value="Hedgehog/intein (Hint) domain"/>
    <property type="match status" value="1"/>
</dbReference>